<dbReference type="AlphaFoldDB" id="A0A0W0CYV6"/>
<evidence type="ECO:0000313" key="8">
    <source>
        <dbReference type="EMBL" id="KTB02162.1"/>
    </source>
</evidence>
<dbReference type="EMBL" id="LLZZ01000126">
    <property type="protein sequence ID" value="KTB02162.1"/>
    <property type="molecule type" value="Genomic_DNA"/>
</dbReference>
<evidence type="ECO:0000256" key="7">
    <source>
        <dbReference type="SAM" id="Phobius"/>
    </source>
</evidence>
<keyword evidence="5 7" id="KW-0472">Membrane</keyword>
<evidence type="ECO:0000256" key="5">
    <source>
        <dbReference type="ARBA" id="ARBA00023136"/>
    </source>
</evidence>
<dbReference type="PANTHER" id="PTHR17920">
    <property type="entry name" value="TRANSMEMBRANE AND COILED-COIL DOMAIN-CONTAINING PROTEIN 4 TMCO4"/>
    <property type="match status" value="1"/>
</dbReference>
<proteinExistence type="inferred from homology"/>
<feature type="compositionally biased region" description="Polar residues" evidence="6">
    <location>
        <begin position="420"/>
        <end position="441"/>
    </location>
</feature>
<feature type="region of interest" description="Disordered" evidence="6">
    <location>
        <begin position="1059"/>
        <end position="1080"/>
    </location>
</feature>
<dbReference type="GO" id="GO:0035650">
    <property type="term" value="F:AP-1 adaptor complex binding"/>
    <property type="evidence" value="ECO:0007669"/>
    <property type="project" value="EnsemblFungi"/>
</dbReference>
<dbReference type="GO" id="GO:0035652">
    <property type="term" value="P:clathrin-coated vesicle cargo loading"/>
    <property type="evidence" value="ECO:0007669"/>
    <property type="project" value="EnsemblFungi"/>
</dbReference>
<comment type="similarity">
    <text evidence="2">Belongs to the TMCO4 family.</text>
</comment>
<feature type="compositionally biased region" description="Basic and acidic residues" evidence="6">
    <location>
        <begin position="473"/>
        <end position="482"/>
    </location>
</feature>
<feature type="transmembrane region" description="Helical" evidence="7">
    <location>
        <begin position="587"/>
        <end position="617"/>
    </location>
</feature>
<evidence type="ECO:0000256" key="2">
    <source>
        <dbReference type="ARBA" id="ARBA00009824"/>
    </source>
</evidence>
<feature type="compositionally biased region" description="Polar residues" evidence="6">
    <location>
        <begin position="124"/>
        <end position="144"/>
    </location>
</feature>
<organism evidence="8 9">
    <name type="scientific">Candida glabrata</name>
    <name type="common">Yeast</name>
    <name type="synonym">Torulopsis glabrata</name>
    <dbReference type="NCBI Taxonomy" id="5478"/>
    <lineage>
        <taxon>Eukaryota</taxon>
        <taxon>Fungi</taxon>
        <taxon>Dikarya</taxon>
        <taxon>Ascomycota</taxon>
        <taxon>Saccharomycotina</taxon>
        <taxon>Saccharomycetes</taxon>
        <taxon>Saccharomycetales</taxon>
        <taxon>Saccharomycetaceae</taxon>
        <taxon>Nakaseomyces</taxon>
    </lineage>
</organism>
<feature type="compositionally biased region" description="Low complexity" evidence="6">
    <location>
        <begin position="393"/>
        <end position="419"/>
    </location>
</feature>
<dbReference type="VEuPathDB" id="FungiDB:GVI51_K12419"/>
<dbReference type="Proteomes" id="UP000054886">
    <property type="component" value="Unassembled WGS sequence"/>
</dbReference>
<feature type="transmembrane region" description="Helical" evidence="7">
    <location>
        <begin position="629"/>
        <end position="651"/>
    </location>
</feature>
<comment type="caution">
    <text evidence="8">The sequence shown here is derived from an EMBL/GenBank/DDBJ whole genome shotgun (WGS) entry which is preliminary data.</text>
</comment>
<comment type="subcellular location">
    <subcellularLocation>
        <location evidence="1">Membrane</location>
        <topology evidence="1">Multi-pass membrane protein</topology>
    </subcellularLocation>
</comment>
<keyword evidence="4 7" id="KW-1133">Transmembrane helix</keyword>
<evidence type="ECO:0000256" key="1">
    <source>
        <dbReference type="ARBA" id="ARBA00004141"/>
    </source>
</evidence>
<dbReference type="InterPro" id="IPR007941">
    <property type="entry name" value="DUF726"/>
</dbReference>
<dbReference type="VEuPathDB" id="FungiDB:GWK60_K12331"/>
<feature type="region of interest" description="Disordered" evidence="6">
    <location>
        <begin position="985"/>
        <end position="1004"/>
    </location>
</feature>
<accession>A0A0W0CYV6</accession>
<dbReference type="VEuPathDB" id="FungiDB:CAGL0K12584g"/>
<dbReference type="Pfam" id="PF05277">
    <property type="entry name" value="DUF726"/>
    <property type="match status" value="1"/>
</dbReference>
<evidence type="ECO:0000313" key="9">
    <source>
        <dbReference type="Proteomes" id="UP000054886"/>
    </source>
</evidence>
<evidence type="ECO:0000256" key="4">
    <source>
        <dbReference type="ARBA" id="ARBA00022989"/>
    </source>
</evidence>
<gene>
    <name evidence="8" type="ORF">AO440_003781</name>
</gene>
<feature type="region of interest" description="Disordered" evidence="6">
    <location>
        <begin position="20"/>
        <end position="156"/>
    </location>
</feature>
<feature type="compositionally biased region" description="Polar residues" evidence="6">
    <location>
        <begin position="102"/>
        <end position="114"/>
    </location>
</feature>
<feature type="region of interest" description="Disordered" evidence="6">
    <location>
        <begin position="379"/>
        <end position="450"/>
    </location>
</feature>
<keyword evidence="3 7" id="KW-0812">Transmembrane</keyword>
<dbReference type="SUPFAM" id="SSF53474">
    <property type="entry name" value="alpha/beta-Hydrolases"/>
    <property type="match status" value="1"/>
</dbReference>
<feature type="compositionally biased region" description="Basic and acidic residues" evidence="6">
    <location>
        <begin position="985"/>
        <end position="998"/>
    </location>
</feature>
<reference evidence="8 9" key="1">
    <citation type="submission" date="2015-10" db="EMBL/GenBank/DDBJ databases">
        <title>Draft genomes sequences of Candida glabrata isolates 1A, 1B, 2A, 2B, 3A and 3B.</title>
        <authorList>
            <person name="Haavelsrud O.E."/>
            <person name="Gaustad P."/>
        </authorList>
    </citation>
    <scope>NUCLEOTIDE SEQUENCE [LARGE SCALE GENOMIC DNA]</scope>
    <source>
        <strain evidence="8">910700640</strain>
    </source>
</reference>
<dbReference type="InterPro" id="IPR029058">
    <property type="entry name" value="AB_hydrolase_fold"/>
</dbReference>
<sequence>MSDQEDLGLALKGLKISKRVASGGNQNIESEQIGLGIDYSESKSQDAAQKSSDDEHNDISDDEIDFGYIPMNEVVSASTSDDDSDESSSDSHIDGDNDEYDSSNSGNRNTTITGTDGVEGVVNTPETPTLSDITPISHETNNSESDSSDDGTWQEMPTISSYNIYGQKGEVELSNLDSVENHSTATTVTNDSKQKVFAYTKIAGEQQAQRSYVTNTKTDFLFDHKRLKKINDSSMSLSHKSSTVSLQSKEDYDEFEDGIDPIDDINPEAQLNVTKLLLNDMEKFAYAAAVNVLVNQLCTDLATLCLCVDIKSHKKLAKRLQFTQKDMAAWKTVTLQRLYDHLEISDEEIKMLEKVSLHKLKLDDLCKCLKTTQNIENPWEHKTSNSENEGDDSVNYNDNSSSVTNNENNESVSSQNVTSKLSQNTAIDDSTAKVPNNTENVKTPAGPVNSAINEESLDFIQKDSSISIVEPDNEMKSNDNDNRTTAPNKVINPENISDRDKLNVDVAWTIICDLFLVLLQNSTYDSRSRTLLIKFAEALKITKIEVCEFEKRVTDSLDLEQSTDDQVWDEQDHMKDRRKKRKRRKMAYVGLAMVGGSLVLGLSGGLLAPVIGAGIAAGLSTIGVTGATGFLTGVGGTTIVALSSTAIGANIGARGMSKRMGSVRTFEFLPLHNNRRVNLIINVSGWMVGNDDDVRLPFSTVDPVEGDLFSLYWEPEMLKSMGQTIGIVASEVFTQTIQQVLGATILTGLMSAIQLPMALSKLGYILDNPWNVSLDRAWSAGLILADTLIGRNLGERPVTLIGFSLGARVILSCLVELCRKNALGIVENVFIFGTPVVNKKDQLVMARSVVSGRFVNCYSDIDWLLAYLFRATAGGFRSIMGISPVEGIEGIDNYNCTEIVDGHLSYRSNMPKLLKKLGIAVLSEEFAEIEETVDPDEFKRKRKLINDVDAAQKKLSEKKKSNGWVSKWLKPKKSKWQTMVEEAVEEGRDISESPSHEAKIKKKKDGAIVDHGALLHELEVLKAAMKAEREKQGSSEELYTQSLPSDVVALESEKTNSDNLHLNADTLPNLAPKSPQTPNSFQLLSAGKTILPDDDPAAHLKKNVEYSFPDDI</sequence>
<evidence type="ECO:0000256" key="6">
    <source>
        <dbReference type="SAM" id="MobiDB-lite"/>
    </source>
</evidence>
<name>A0A0W0CYV6_CANGB</name>
<dbReference type="VEuPathDB" id="FungiDB:B1J91_K12584g"/>
<evidence type="ECO:0000256" key="3">
    <source>
        <dbReference type="ARBA" id="ARBA00022692"/>
    </source>
</evidence>
<dbReference type="GO" id="GO:0016020">
    <property type="term" value="C:membrane"/>
    <property type="evidence" value="ECO:0007669"/>
    <property type="project" value="UniProtKB-SubCell"/>
</dbReference>
<dbReference type="PANTHER" id="PTHR17920:SF3">
    <property type="entry name" value="TRANSMEMBRANE AND COILED-COIL DOMAIN-CONTAINING PROTEIN 4"/>
    <property type="match status" value="1"/>
</dbReference>
<feature type="region of interest" description="Disordered" evidence="6">
    <location>
        <begin position="468"/>
        <end position="493"/>
    </location>
</feature>
<protein>
    <submittedName>
        <fullName evidence="8">Putative membrane protein</fullName>
    </submittedName>
</protein>